<dbReference type="PANTHER" id="PTHR12526:SF595">
    <property type="entry name" value="BLL5217 PROTEIN"/>
    <property type="match status" value="1"/>
</dbReference>
<sequence length="366" mass="40712">MFMKIAIIAHCLHPIREPFEGGLEMVTFLLCRSLMERGHTVHLYGHRDSDAGFIIKPIKTDKLYPCTLFTEMQAMGQEPVAVREMLAYSSVMQSISEEGYDIVHNHSLHYIPILMGNALGLPMVTSIHTPAFPYLRLGAQGVRDSERQTFTMVSKSLAGTWAPIIPISKVVYNGIDLSRWKPALNPRADYVLWCGRICPEKGTDYAIEAALLAGIPIKLAGPISNREYFDEKVAPLIEKEGVTYVGHKTQDELESLFGNALAMLFTSTWEEPYGLTLAESLACGTPVIAFEGGATREILTDQTGIIVGKNDIKALANAILKIGKLSRLECRKRAEACCSHEIMVDAYLELYEQLLKQSEYKIQTVL</sequence>
<feature type="domain" description="Glycosyl transferase family 1" evidence="1">
    <location>
        <begin position="178"/>
        <end position="326"/>
    </location>
</feature>
<evidence type="ECO:0000259" key="1">
    <source>
        <dbReference type="Pfam" id="PF00534"/>
    </source>
</evidence>
<dbReference type="InterPro" id="IPR001296">
    <property type="entry name" value="Glyco_trans_1"/>
</dbReference>
<name>A0A831QRK7_9FLAO</name>
<accession>A0A831QRK7</accession>
<dbReference type="Proteomes" id="UP000886191">
    <property type="component" value="Unassembled WGS sequence"/>
</dbReference>
<comment type="caution">
    <text evidence="2">The sequence shown here is derived from an EMBL/GenBank/DDBJ whole genome shotgun (WGS) entry which is preliminary data.</text>
</comment>
<dbReference type="PANTHER" id="PTHR12526">
    <property type="entry name" value="GLYCOSYLTRANSFERASE"/>
    <property type="match status" value="1"/>
</dbReference>
<evidence type="ECO:0000313" key="2">
    <source>
        <dbReference type="EMBL" id="HEA21396.1"/>
    </source>
</evidence>
<dbReference type="Gene3D" id="3.40.50.2000">
    <property type="entry name" value="Glycogen Phosphorylase B"/>
    <property type="match status" value="2"/>
</dbReference>
<dbReference type="GO" id="GO:0016757">
    <property type="term" value="F:glycosyltransferase activity"/>
    <property type="evidence" value="ECO:0007669"/>
    <property type="project" value="InterPro"/>
</dbReference>
<organism evidence="2">
    <name type="scientific">Pricia antarctica</name>
    <dbReference type="NCBI Taxonomy" id="641691"/>
    <lineage>
        <taxon>Bacteria</taxon>
        <taxon>Pseudomonadati</taxon>
        <taxon>Bacteroidota</taxon>
        <taxon>Flavobacteriia</taxon>
        <taxon>Flavobacteriales</taxon>
        <taxon>Flavobacteriaceae</taxon>
        <taxon>Pricia</taxon>
    </lineage>
</organism>
<dbReference type="AlphaFoldDB" id="A0A831QRK7"/>
<reference evidence="2" key="1">
    <citation type="journal article" date="2020" name="mSystems">
        <title>Genome- and Community-Level Interaction Insights into Carbon Utilization and Element Cycling Functions of Hydrothermarchaeota in Hydrothermal Sediment.</title>
        <authorList>
            <person name="Zhou Z."/>
            <person name="Liu Y."/>
            <person name="Xu W."/>
            <person name="Pan J."/>
            <person name="Luo Z.H."/>
            <person name="Li M."/>
        </authorList>
    </citation>
    <scope>NUCLEOTIDE SEQUENCE [LARGE SCALE GENOMIC DNA]</scope>
    <source>
        <strain evidence="2">HyVt-345</strain>
    </source>
</reference>
<protein>
    <submittedName>
        <fullName evidence="2">Glycosyltransferase family 4 protein</fullName>
    </submittedName>
</protein>
<proteinExistence type="predicted"/>
<dbReference type="Pfam" id="PF00534">
    <property type="entry name" value="Glycos_transf_1"/>
    <property type="match status" value="1"/>
</dbReference>
<dbReference type="SUPFAM" id="SSF53756">
    <property type="entry name" value="UDP-Glycosyltransferase/glycogen phosphorylase"/>
    <property type="match status" value="1"/>
</dbReference>
<dbReference type="EMBL" id="DRGL01000037">
    <property type="protein sequence ID" value="HEA21396.1"/>
    <property type="molecule type" value="Genomic_DNA"/>
</dbReference>
<gene>
    <name evidence="2" type="ORF">ENH87_10800</name>
</gene>